<evidence type="ECO:0000256" key="3">
    <source>
        <dbReference type="ARBA" id="ARBA00022519"/>
    </source>
</evidence>
<evidence type="ECO:0000256" key="11">
    <source>
        <dbReference type="ARBA" id="ARBA00023316"/>
    </source>
</evidence>
<dbReference type="GO" id="GO:0005886">
    <property type="term" value="C:plasma membrane"/>
    <property type="evidence" value="ECO:0007669"/>
    <property type="project" value="UniProtKB-SubCell"/>
</dbReference>
<reference evidence="15 17" key="2">
    <citation type="journal article" date="2011" name="Mol. Biol. Evol.">
        <title>Comparative genomic analysis of fruiting body formation in Myxococcales.</title>
        <authorList>
            <person name="Huntley S."/>
            <person name="Hamann N."/>
            <person name="Wegener-Feldbrugge S."/>
            <person name="Treuner-Lange A."/>
            <person name="Kube M."/>
            <person name="Reinhardt R."/>
            <person name="Klages S."/>
            <person name="Muller R."/>
            <person name="Ronning C.M."/>
            <person name="Nierman W.C."/>
            <person name="Sogaard-Andersen L."/>
        </authorList>
    </citation>
    <scope>NUCLEOTIDE SEQUENCE [LARGE SCALE GENOMIC DNA]</scope>
    <source>
        <strain evidence="15 17">DW4/3-1</strain>
    </source>
</reference>
<evidence type="ECO:0000256" key="7">
    <source>
        <dbReference type="ARBA" id="ARBA00022960"/>
    </source>
</evidence>
<dbReference type="GO" id="GO:0009274">
    <property type="term" value="C:peptidoglycan-based cell wall"/>
    <property type="evidence" value="ECO:0007669"/>
    <property type="project" value="InterPro"/>
</dbReference>
<dbReference type="Proteomes" id="UP000032702">
    <property type="component" value="Unassembled WGS sequence"/>
</dbReference>
<dbReference type="InterPro" id="IPR036950">
    <property type="entry name" value="PBP_transglycosylase"/>
</dbReference>
<dbReference type="OrthoDB" id="9766909at2"/>
<evidence type="ECO:0000256" key="4">
    <source>
        <dbReference type="ARBA" id="ARBA00022676"/>
    </source>
</evidence>
<dbReference type="InterPro" id="IPR011812">
    <property type="entry name" value="Pep_trsgly"/>
</dbReference>
<dbReference type="EMBL" id="CP002271">
    <property type="protein sequence ID" value="ADO74499.1"/>
    <property type="molecule type" value="Genomic_DNA"/>
</dbReference>
<dbReference type="HAMAP" id="MF_00766">
    <property type="entry name" value="PGT_MtgA"/>
    <property type="match status" value="1"/>
</dbReference>
<keyword evidence="17" id="KW-1185">Reference proteome</keyword>
<comment type="catalytic activity">
    <reaction evidence="12">
        <text>[GlcNAc-(1-&gt;4)-Mur2Ac(oyl-L-Ala-gamma-D-Glu-L-Lys-D-Ala-D-Ala)](n)-di-trans,octa-cis-undecaprenyl diphosphate + beta-D-GlcNAc-(1-&gt;4)-Mur2Ac(oyl-L-Ala-gamma-D-Glu-L-Lys-D-Ala-D-Ala)-di-trans,octa-cis-undecaprenyl diphosphate = [GlcNAc-(1-&gt;4)-Mur2Ac(oyl-L-Ala-gamma-D-Glu-L-Lys-D-Ala-D-Ala)](n+1)-di-trans,octa-cis-undecaprenyl diphosphate + di-trans,octa-cis-undecaprenyl diphosphate + H(+)</text>
        <dbReference type="Rhea" id="RHEA:23708"/>
        <dbReference type="Rhea" id="RHEA-COMP:9602"/>
        <dbReference type="Rhea" id="RHEA-COMP:9603"/>
        <dbReference type="ChEBI" id="CHEBI:15378"/>
        <dbReference type="ChEBI" id="CHEBI:58405"/>
        <dbReference type="ChEBI" id="CHEBI:60033"/>
        <dbReference type="ChEBI" id="CHEBI:78435"/>
        <dbReference type="EC" id="2.4.99.28"/>
    </reaction>
</comment>
<keyword evidence="4 12" id="KW-0328">Glycosyltransferase</keyword>
<dbReference type="PANTHER" id="PTHR32282:SF33">
    <property type="entry name" value="PEPTIDOGLYCAN GLYCOSYLTRANSFERASE"/>
    <property type="match status" value="1"/>
</dbReference>
<dbReference type="CAZy" id="GT51">
    <property type="family name" value="Glycosyltransferase Family 51"/>
</dbReference>
<evidence type="ECO:0000259" key="14">
    <source>
        <dbReference type="Pfam" id="PF00912"/>
    </source>
</evidence>
<dbReference type="GO" id="GO:0008360">
    <property type="term" value="P:regulation of cell shape"/>
    <property type="evidence" value="ECO:0007669"/>
    <property type="project" value="UniProtKB-KW"/>
</dbReference>
<evidence type="ECO:0000256" key="9">
    <source>
        <dbReference type="ARBA" id="ARBA00022989"/>
    </source>
</evidence>
<dbReference type="UniPathway" id="UPA00219"/>
<evidence type="ECO:0000313" key="15">
    <source>
        <dbReference type="EMBL" id="ADO74499.1"/>
    </source>
</evidence>
<evidence type="ECO:0000256" key="6">
    <source>
        <dbReference type="ARBA" id="ARBA00022692"/>
    </source>
</evidence>
<dbReference type="GO" id="GO:0009252">
    <property type="term" value="P:peptidoglycan biosynthetic process"/>
    <property type="evidence" value="ECO:0007669"/>
    <property type="project" value="UniProtKB-UniRule"/>
</dbReference>
<dbReference type="GO" id="GO:0016763">
    <property type="term" value="F:pentosyltransferase activity"/>
    <property type="evidence" value="ECO:0007669"/>
    <property type="project" value="InterPro"/>
</dbReference>
<evidence type="ECO:0000256" key="12">
    <source>
        <dbReference type="HAMAP-Rule" id="MF_00766"/>
    </source>
</evidence>
<comment type="subcellular location">
    <subcellularLocation>
        <location evidence="12">Cell inner membrane</location>
        <topology evidence="12">Single-pass membrane protein</topology>
    </subcellularLocation>
</comment>
<evidence type="ECO:0000256" key="1">
    <source>
        <dbReference type="ARBA" id="ARBA00004752"/>
    </source>
</evidence>
<gene>
    <name evidence="12 15" type="primary">mtgA</name>
    <name evidence="15" type="ordered locus">STAUR_6742</name>
    <name evidence="16" type="ORF">STIAU_8141</name>
</gene>
<evidence type="ECO:0000313" key="16">
    <source>
        <dbReference type="EMBL" id="EAU65749.1"/>
    </source>
</evidence>
<dbReference type="eggNOG" id="COG0744">
    <property type="taxonomic scope" value="Bacteria"/>
</dbReference>
<evidence type="ECO:0000313" key="18">
    <source>
        <dbReference type="Proteomes" id="UP000032702"/>
    </source>
</evidence>
<comment type="similarity">
    <text evidence="12">Belongs to the glycosyltransferase 51 family.</text>
</comment>
<dbReference type="KEGG" id="sur:STAUR_6742"/>
<proteinExistence type="inferred from homology"/>
<dbReference type="NCBIfam" id="TIGR02070">
    <property type="entry name" value="mono_pep_trsgly"/>
    <property type="match status" value="1"/>
</dbReference>
<keyword evidence="10 12" id="KW-0472">Membrane</keyword>
<dbReference type="AlphaFoldDB" id="Q08Z43"/>
<keyword evidence="5 12" id="KW-0808">Transferase</keyword>
<dbReference type="EC" id="2.4.99.28" evidence="12"/>
<keyword evidence="3 12" id="KW-0997">Cell inner membrane</keyword>
<keyword evidence="11 12" id="KW-0961">Cell wall biogenesis/degradation</keyword>
<dbReference type="GO" id="GO:0071555">
    <property type="term" value="P:cell wall organization"/>
    <property type="evidence" value="ECO:0007669"/>
    <property type="project" value="UniProtKB-KW"/>
</dbReference>
<evidence type="ECO:0000256" key="5">
    <source>
        <dbReference type="ARBA" id="ARBA00022679"/>
    </source>
</evidence>
<keyword evidence="9 12" id="KW-1133">Transmembrane helix</keyword>
<reference evidence="16 18" key="1">
    <citation type="submission" date="2006-04" db="EMBL/GenBank/DDBJ databases">
        <authorList>
            <person name="Nierman W.C."/>
        </authorList>
    </citation>
    <scope>NUCLEOTIDE SEQUENCE [LARGE SCALE GENOMIC DNA]</scope>
    <source>
        <strain evidence="16 18">DW4/3-1</strain>
    </source>
</reference>
<evidence type="ECO:0000256" key="13">
    <source>
        <dbReference type="SAM" id="MobiDB-lite"/>
    </source>
</evidence>
<name>Q08Z43_STIAD</name>
<dbReference type="PANTHER" id="PTHR32282">
    <property type="entry name" value="BINDING PROTEIN TRANSPEPTIDASE, PUTATIVE-RELATED"/>
    <property type="match status" value="1"/>
</dbReference>
<dbReference type="HOGENOM" id="CLU_006354_1_0_7"/>
<dbReference type="GO" id="GO:0008955">
    <property type="term" value="F:peptidoglycan glycosyltransferase activity"/>
    <property type="evidence" value="ECO:0007669"/>
    <property type="project" value="UniProtKB-UniRule"/>
</dbReference>
<keyword evidence="7 12" id="KW-0133">Cell shape</keyword>
<keyword evidence="8 12" id="KW-0573">Peptidoglycan synthesis</keyword>
<dbReference type="EMBL" id="AAMD01000073">
    <property type="protein sequence ID" value="EAU65749.1"/>
    <property type="molecule type" value="Genomic_DNA"/>
</dbReference>
<organism evidence="16 18">
    <name type="scientific">Stigmatella aurantiaca (strain DW4/3-1)</name>
    <dbReference type="NCBI Taxonomy" id="378806"/>
    <lineage>
        <taxon>Bacteria</taxon>
        <taxon>Pseudomonadati</taxon>
        <taxon>Myxococcota</taxon>
        <taxon>Myxococcia</taxon>
        <taxon>Myxococcales</taxon>
        <taxon>Cystobacterineae</taxon>
        <taxon>Archangiaceae</taxon>
        <taxon>Stigmatella</taxon>
    </lineage>
</organism>
<accession>Q08Z43</accession>
<dbReference type="Proteomes" id="UP000001351">
    <property type="component" value="Chromosome"/>
</dbReference>
<keyword evidence="2 12" id="KW-1003">Cell membrane</keyword>
<dbReference type="RefSeq" id="WP_002614956.1">
    <property type="nucleotide sequence ID" value="NC_014623.1"/>
</dbReference>
<dbReference type="Gene3D" id="1.10.3810.10">
    <property type="entry name" value="Biosynthetic peptidoglycan transglycosylase-like"/>
    <property type="match status" value="1"/>
</dbReference>
<feature type="region of interest" description="Disordered" evidence="13">
    <location>
        <begin position="1"/>
        <end position="27"/>
    </location>
</feature>
<keyword evidence="6 12" id="KW-0812">Transmembrane</keyword>
<dbReference type="InterPro" id="IPR001264">
    <property type="entry name" value="Glyco_trans_51"/>
</dbReference>
<evidence type="ECO:0000313" key="17">
    <source>
        <dbReference type="Proteomes" id="UP000001351"/>
    </source>
</evidence>
<dbReference type="Pfam" id="PF00912">
    <property type="entry name" value="Transgly"/>
    <property type="match status" value="1"/>
</dbReference>
<evidence type="ECO:0000256" key="8">
    <source>
        <dbReference type="ARBA" id="ARBA00022984"/>
    </source>
</evidence>
<comment type="pathway">
    <text evidence="1 12">Cell wall biogenesis; peptidoglycan biosynthesis.</text>
</comment>
<dbReference type="SUPFAM" id="SSF53955">
    <property type="entry name" value="Lysozyme-like"/>
    <property type="match status" value="1"/>
</dbReference>
<dbReference type="InterPro" id="IPR023346">
    <property type="entry name" value="Lysozyme-like_dom_sf"/>
</dbReference>
<dbReference type="PATRIC" id="fig|378806.16.peg.4790"/>
<protein>
    <recommendedName>
        <fullName evidence="12">Biosynthetic peptidoglycan transglycosylase</fullName>
        <ecNumber evidence="12">2.4.99.28</ecNumber>
    </recommendedName>
    <alternativeName>
        <fullName evidence="12">Glycan polymerase</fullName>
    </alternativeName>
    <alternativeName>
        <fullName evidence="12">Peptidoglycan glycosyltransferase MtgA</fullName>
        <shortName evidence="12">PGT</shortName>
    </alternativeName>
</protein>
<sequence>MDSPPPASPPLSPAPPAAAGQRPSGRTSWVRRYGRKGAAVGGALFLAFATFEYLTLPDAGPLVEQNPKTTALMEQRAAEAREAGRTPRQRQHWVALSSVSKPAIDAVLLSEDAGFYAHEGVDPVELKRALAEAWKEGELGRGASTLTQQLAKNLWLSTDRSLLRKLKELVLARRLEKTLSKNRILALYLNVVEWGNGVYGIEAGAREHFGISASRLSVAQGAVLAAMLPSPRKRAPSSGSKALRRRAFWVVEQMETFKRISAAQAQAAREELNRLFEGAPKSGGSEEEAEP</sequence>
<evidence type="ECO:0000256" key="2">
    <source>
        <dbReference type="ARBA" id="ARBA00022475"/>
    </source>
</evidence>
<dbReference type="InterPro" id="IPR050396">
    <property type="entry name" value="Glycosyltr_51/Transpeptidase"/>
</dbReference>
<feature type="domain" description="Glycosyl transferase family 51" evidence="14">
    <location>
        <begin position="87"/>
        <end position="254"/>
    </location>
</feature>
<feature type="compositionally biased region" description="Pro residues" evidence="13">
    <location>
        <begin position="1"/>
        <end position="16"/>
    </location>
</feature>
<comment type="function">
    <text evidence="12">Peptidoglycan polymerase that catalyzes glycan chain elongation from lipid-linked precursors.</text>
</comment>
<dbReference type="STRING" id="378806.STAUR_6742"/>
<evidence type="ECO:0000256" key="10">
    <source>
        <dbReference type="ARBA" id="ARBA00023136"/>
    </source>
</evidence>